<gene>
    <name evidence="2" type="ORF">CVS30_16290</name>
</gene>
<reference evidence="2 3" key="1">
    <citation type="submission" date="2018-05" db="EMBL/GenBank/DDBJ databases">
        <title>Genetic diversity of glacier-inhabiting Cryobacterium bacteria in China and description of Cryobacterium mengkeensis sp. nov. and Arthrobacter glacialis sp. nov.</title>
        <authorList>
            <person name="Liu Q."/>
            <person name="Xin Y.-H."/>
        </authorList>
    </citation>
    <scope>NUCLEOTIDE SEQUENCE [LARGE SCALE GENOMIC DNA]</scope>
    <source>
        <strain evidence="2 3">B7</strain>
    </source>
</reference>
<dbReference type="RefSeq" id="WP_110486609.1">
    <property type="nucleotide sequence ID" value="NZ_QJVC01000025.1"/>
</dbReference>
<dbReference type="InterPro" id="IPR031165">
    <property type="entry name" value="GNAT_YJDJ"/>
</dbReference>
<keyword evidence="3" id="KW-1185">Reference proteome</keyword>
<feature type="domain" description="N-acetyltransferase" evidence="1">
    <location>
        <begin position="29"/>
        <end position="115"/>
    </location>
</feature>
<organism evidence="2 3">
    <name type="scientific">Arthrobacter psychrolactophilus</name>
    <dbReference type="NCBI Taxonomy" id="92442"/>
    <lineage>
        <taxon>Bacteria</taxon>
        <taxon>Bacillati</taxon>
        <taxon>Actinomycetota</taxon>
        <taxon>Actinomycetes</taxon>
        <taxon>Micrococcales</taxon>
        <taxon>Micrococcaceae</taxon>
        <taxon>Arthrobacter</taxon>
    </lineage>
</organism>
<dbReference type="Pfam" id="PF14542">
    <property type="entry name" value="Acetyltransf_CG"/>
    <property type="match status" value="1"/>
</dbReference>
<protein>
    <recommendedName>
        <fullName evidence="1">N-acetyltransferase domain-containing protein</fullName>
    </recommendedName>
</protein>
<proteinExistence type="predicted"/>
<dbReference type="Gene3D" id="3.40.630.30">
    <property type="match status" value="1"/>
</dbReference>
<comment type="caution">
    <text evidence="2">The sequence shown here is derived from an EMBL/GenBank/DDBJ whole genome shotgun (WGS) entry which is preliminary data.</text>
</comment>
<dbReference type="OrthoDB" id="4948820at2"/>
<evidence type="ECO:0000259" key="1">
    <source>
        <dbReference type="PROSITE" id="PS51729"/>
    </source>
</evidence>
<evidence type="ECO:0000313" key="3">
    <source>
        <dbReference type="Proteomes" id="UP000247980"/>
    </source>
</evidence>
<dbReference type="Proteomes" id="UP000247980">
    <property type="component" value="Unassembled WGS sequence"/>
</dbReference>
<accession>A0A2V5JDH6</accession>
<dbReference type="AlphaFoldDB" id="A0A2V5JDH6"/>
<dbReference type="EMBL" id="QJVC01000025">
    <property type="protein sequence ID" value="PYI37277.1"/>
    <property type="molecule type" value="Genomic_DNA"/>
</dbReference>
<sequence length="148" mass="16378">MDAKKKKQYLAVAPQSAADVSGVPAVALVHNLVLSQFEAYVSGLLAGYVRYSMRGAEMWLLHVHVANVGAVNDVPQKLIRLVLDDAGRRRIAVNPYCLEVRAFMRENPSYLQLVPQKWRGRFRLPDAVGSQATTVPGRRNHTRVLAGS</sequence>
<name>A0A2V5JDH6_9MICC</name>
<dbReference type="PROSITE" id="PS51729">
    <property type="entry name" value="GNAT_YJDJ"/>
    <property type="match status" value="1"/>
</dbReference>
<evidence type="ECO:0000313" key="2">
    <source>
        <dbReference type="EMBL" id="PYI37277.1"/>
    </source>
</evidence>